<evidence type="ECO:0000259" key="7">
    <source>
        <dbReference type="Pfam" id="PF00912"/>
    </source>
</evidence>
<dbReference type="SUPFAM" id="SSF53955">
    <property type="entry name" value="Lysozyme-like"/>
    <property type="match status" value="1"/>
</dbReference>
<evidence type="ECO:0000256" key="5">
    <source>
        <dbReference type="ARBA" id="ARBA00023268"/>
    </source>
</evidence>
<gene>
    <name evidence="8" type="primary">mtgA_16</name>
    <name evidence="8" type="ORF">SDC9_45413</name>
</gene>
<evidence type="ECO:0000256" key="6">
    <source>
        <dbReference type="ARBA" id="ARBA00023316"/>
    </source>
</evidence>
<dbReference type="Pfam" id="PF00912">
    <property type="entry name" value="Transgly"/>
    <property type="match status" value="1"/>
</dbReference>
<dbReference type="PANTHER" id="PTHR32282">
    <property type="entry name" value="BINDING PROTEIN TRANSPEPTIDASE, PUTATIVE-RELATED"/>
    <property type="match status" value="1"/>
</dbReference>
<evidence type="ECO:0000313" key="8">
    <source>
        <dbReference type="EMBL" id="MPL99197.1"/>
    </source>
</evidence>
<dbReference type="GO" id="GO:0008360">
    <property type="term" value="P:regulation of cell shape"/>
    <property type="evidence" value="ECO:0007669"/>
    <property type="project" value="UniProtKB-KW"/>
</dbReference>
<dbReference type="AlphaFoldDB" id="A0A644W6J3"/>
<dbReference type="InterPro" id="IPR036950">
    <property type="entry name" value="PBP_transglycosylase"/>
</dbReference>
<evidence type="ECO:0000256" key="3">
    <source>
        <dbReference type="ARBA" id="ARBA00022960"/>
    </source>
</evidence>
<dbReference type="GO" id="GO:0009252">
    <property type="term" value="P:peptidoglycan biosynthetic process"/>
    <property type="evidence" value="ECO:0007669"/>
    <property type="project" value="UniProtKB-KW"/>
</dbReference>
<dbReference type="EC" id="2.4.2.-" evidence="8"/>
<evidence type="ECO:0000256" key="2">
    <source>
        <dbReference type="ARBA" id="ARBA00022801"/>
    </source>
</evidence>
<evidence type="ECO:0000256" key="4">
    <source>
        <dbReference type="ARBA" id="ARBA00022984"/>
    </source>
</evidence>
<comment type="caution">
    <text evidence="8">The sequence shown here is derived from an EMBL/GenBank/DDBJ whole genome shotgun (WGS) entry which is preliminary data.</text>
</comment>
<dbReference type="PANTHER" id="PTHR32282:SF33">
    <property type="entry name" value="PEPTIDOGLYCAN GLYCOSYLTRANSFERASE"/>
    <property type="match status" value="1"/>
</dbReference>
<evidence type="ECO:0000256" key="1">
    <source>
        <dbReference type="ARBA" id="ARBA00022679"/>
    </source>
</evidence>
<accession>A0A644W6J3</accession>
<dbReference type="EMBL" id="VSSQ01000652">
    <property type="protein sequence ID" value="MPL99197.1"/>
    <property type="molecule type" value="Genomic_DNA"/>
</dbReference>
<dbReference type="GO" id="GO:0071555">
    <property type="term" value="P:cell wall organization"/>
    <property type="evidence" value="ECO:0007669"/>
    <property type="project" value="UniProtKB-KW"/>
</dbReference>
<proteinExistence type="predicted"/>
<protein>
    <submittedName>
        <fullName evidence="8">Monofunctional biosynthetic peptidoglycan transglycosylase</fullName>
        <ecNumber evidence="8">2.4.2.-</ecNumber>
    </submittedName>
</protein>
<keyword evidence="4" id="KW-0573">Peptidoglycan synthesis</keyword>
<keyword evidence="5" id="KW-0511">Multifunctional enzyme</keyword>
<dbReference type="GO" id="GO:0030288">
    <property type="term" value="C:outer membrane-bounded periplasmic space"/>
    <property type="evidence" value="ECO:0007669"/>
    <property type="project" value="TreeGrafter"/>
</dbReference>
<keyword evidence="2" id="KW-0378">Hydrolase</keyword>
<keyword evidence="6" id="KW-0961">Cell wall biogenesis/degradation</keyword>
<reference evidence="8" key="1">
    <citation type="submission" date="2019-08" db="EMBL/GenBank/DDBJ databases">
        <authorList>
            <person name="Kucharzyk K."/>
            <person name="Murdoch R.W."/>
            <person name="Higgins S."/>
            <person name="Loffler F."/>
        </authorList>
    </citation>
    <scope>NUCLEOTIDE SEQUENCE</scope>
</reference>
<dbReference type="GO" id="GO:0008955">
    <property type="term" value="F:peptidoglycan glycosyltransferase activity"/>
    <property type="evidence" value="ECO:0007669"/>
    <property type="project" value="TreeGrafter"/>
</dbReference>
<feature type="domain" description="Glycosyl transferase family 51" evidence="7">
    <location>
        <begin position="82"/>
        <end position="246"/>
    </location>
</feature>
<dbReference type="InterPro" id="IPR050396">
    <property type="entry name" value="Glycosyltr_51/Transpeptidase"/>
</dbReference>
<dbReference type="GO" id="GO:0016787">
    <property type="term" value="F:hydrolase activity"/>
    <property type="evidence" value="ECO:0007669"/>
    <property type="project" value="UniProtKB-KW"/>
</dbReference>
<dbReference type="InterPro" id="IPR023346">
    <property type="entry name" value="Lysozyme-like_dom_sf"/>
</dbReference>
<dbReference type="InterPro" id="IPR001264">
    <property type="entry name" value="Glyco_trans_51"/>
</dbReference>
<sequence length="272" mass="29975">MKKFICLVLCLSALVMWWATLPVDHSIKNTGIVQENSLPTEQAASKKTLLGLVPAQTSWPKPLRIIWEASNIKKTAQSKIGAKNWIPLKEIPQNMQNALIVVEDKRFYEHHGIDMDGIIRALLVNIQADDIVQGGSTLTQQLVKNTLLDSEQSMERKLLEAFFALWVESQNSKEDILEMYLNTTYFGAGATGIKEAAYTYFGKTPSQLSLAESAALAGLPNAPSALNPYDNPEGCKRRRNIVLGLMSKYGYAHSAEATAAAKEPIILVGNDN</sequence>
<dbReference type="Gene3D" id="1.10.3810.10">
    <property type="entry name" value="Biosynthetic peptidoglycan transglycosylase-like"/>
    <property type="match status" value="1"/>
</dbReference>
<keyword evidence="8" id="KW-0328">Glycosyltransferase</keyword>
<name>A0A644W6J3_9ZZZZ</name>
<organism evidence="8">
    <name type="scientific">bioreactor metagenome</name>
    <dbReference type="NCBI Taxonomy" id="1076179"/>
    <lineage>
        <taxon>unclassified sequences</taxon>
        <taxon>metagenomes</taxon>
        <taxon>ecological metagenomes</taxon>
    </lineage>
</organism>
<keyword evidence="1 8" id="KW-0808">Transferase</keyword>
<dbReference type="FunFam" id="1.10.3810.10:FF:000001">
    <property type="entry name" value="Penicillin-binding protein 1A"/>
    <property type="match status" value="1"/>
</dbReference>
<keyword evidence="3" id="KW-0133">Cell shape</keyword>